<protein>
    <recommendedName>
        <fullName evidence="11">Cytochrome P450</fullName>
    </recommendedName>
</protein>
<evidence type="ECO:0000256" key="5">
    <source>
        <dbReference type="ARBA" id="ARBA00023004"/>
    </source>
</evidence>
<feature type="transmembrane region" description="Helical" evidence="8">
    <location>
        <begin position="198"/>
        <end position="216"/>
    </location>
</feature>
<dbReference type="InterPro" id="IPR050196">
    <property type="entry name" value="Cytochrome_P450_Monoox"/>
</dbReference>
<comment type="similarity">
    <text evidence="1 7">Belongs to the cytochrome P450 family.</text>
</comment>
<dbReference type="InterPro" id="IPR001128">
    <property type="entry name" value="Cyt_P450"/>
</dbReference>
<name>A0ABR3F1A3_9AGAR</name>
<evidence type="ECO:0000256" key="3">
    <source>
        <dbReference type="ARBA" id="ARBA00022723"/>
    </source>
</evidence>
<keyword evidence="3 7" id="KW-0479">Metal-binding</keyword>
<evidence type="ECO:0000256" key="1">
    <source>
        <dbReference type="ARBA" id="ARBA00010617"/>
    </source>
</evidence>
<organism evidence="9 10">
    <name type="scientific">Marasmius crinis-equi</name>
    <dbReference type="NCBI Taxonomy" id="585013"/>
    <lineage>
        <taxon>Eukaryota</taxon>
        <taxon>Fungi</taxon>
        <taxon>Dikarya</taxon>
        <taxon>Basidiomycota</taxon>
        <taxon>Agaricomycotina</taxon>
        <taxon>Agaricomycetes</taxon>
        <taxon>Agaricomycetidae</taxon>
        <taxon>Agaricales</taxon>
        <taxon>Marasmiineae</taxon>
        <taxon>Marasmiaceae</taxon>
        <taxon>Marasmius</taxon>
    </lineage>
</organism>
<dbReference type="PANTHER" id="PTHR24291:SF50">
    <property type="entry name" value="BIFUNCTIONAL ALBAFLAVENONE MONOOXYGENASE_TERPENE SYNTHASE"/>
    <property type="match status" value="1"/>
</dbReference>
<dbReference type="Pfam" id="PF00067">
    <property type="entry name" value="p450"/>
    <property type="match status" value="1"/>
</dbReference>
<feature type="transmembrane region" description="Helical" evidence="8">
    <location>
        <begin position="6"/>
        <end position="27"/>
    </location>
</feature>
<dbReference type="Gene3D" id="1.10.630.10">
    <property type="entry name" value="Cytochrome P450"/>
    <property type="match status" value="1"/>
</dbReference>
<evidence type="ECO:0000256" key="4">
    <source>
        <dbReference type="ARBA" id="ARBA00023002"/>
    </source>
</evidence>
<keyword evidence="2 7" id="KW-0349">Heme</keyword>
<dbReference type="PANTHER" id="PTHR24291">
    <property type="entry name" value="CYTOCHROME P450 FAMILY 4"/>
    <property type="match status" value="1"/>
</dbReference>
<sequence length="541" mass="61493">MSEPISFLVASFDVTKVLYGLLLIFVVDRIVTFQRKRRSLSYLSGIRSPFSPMGPVGALTSTKWWQAALNVTWIRRSTLYKTHETITVVPWLMGAPFIYTSNLEVAKQIVSTRQSHPQFEKSPEMAVGITLYGPSMVSSDGDDWKKYRRISSPSFSNSLYQLVWDASLKTYRDMVSAEGWIGQKSVDIPRLQTSTMKFALIVLGICAFGFDFNWTAPPTAAEGEISVQEAMRIVIDSYTFLAFAPEWVKRLPFKSFRTKLHAQRQLGRFIEDQVRLRKEEIRGYASGESHSRKDVFSMLVQANESDENAKNKLTDREMIGNVFILLFAGHETTANTLAATLGFLSVYPDAQDEVLQQIIDVVGWDRDPTFADYNDLNKVLAAFFEVVRLFPPDYIMIRAATHQDQILDIPNAREQEGSTPCHIPKGVWADDWVVYFVDRNPRYFEDPEEYKPTRWHTTPNDSELFTAFSFGPRACIGRKFATTEAVCFLTMLLRDWKVEPLLASGESVGGWKGRVLNANLGLTLSAGEVPVRFVRRERSSR</sequence>
<keyword evidence="5 7" id="KW-0408">Iron</keyword>
<dbReference type="PRINTS" id="PR00385">
    <property type="entry name" value="P450"/>
</dbReference>
<keyword evidence="10" id="KW-1185">Reference proteome</keyword>
<dbReference type="InterPro" id="IPR002401">
    <property type="entry name" value="Cyt_P450_E_grp-I"/>
</dbReference>
<dbReference type="EMBL" id="JBAHYK010001217">
    <property type="protein sequence ID" value="KAL0568976.1"/>
    <property type="molecule type" value="Genomic_DNA"/>
</dbReference>
<evidence type="ECO:0008006" key="11">
    <source>
        <dbReference type="Google" id="ProtNLM"/>
    </source>
</evidence>
<evidence type="ECO:0000313" key="9">
    <source>
        <dbReference type="EMBL" id="KAL0568976.1"/>
    </source>
</evidence>
<accession>A0ABR3F1A3</accession>
<evidence type="ECO:0000256" key="8">
    <source>
        <dbReference type="SAM" id="Phobius"/>
    </source>
</evidence>
<evidence type="ECO:0000256" key="2">
    <source>
        <dbReference type="ARBA" id="ARBA00022617"/>
    </source>
</evidence>
<keyword evidence="4 7" id="KW-0560">Oxidoreductase</keyword>
<dbReference type="PRINTS" id="PR00463">
    <property type="entry name" value="EP450I"/>
</dbReference>
<dbReference type="Proteomes" id="UP001465976">
    <property type="component" value="Unassembled WGS sequence"/>
</dbReference>
<evidence type="ECO:0000313" key="10">
    <source>
        <dbReference type="Proteomes" id="UP001465976"/>
    </source>
</evidence>
<evidence type="ECO:0000256" key="6">
    <source>
        <dbReference type="ARBA" id="ARBA00023033"/>
    </source>
</evidence>
<keyword evidence="8" id="KW-0812">Transmembrane</keyword>
<keyword evidence="6 7" id="KW-0503">Monooxygenase</keyword>
<keyword evidence="8" id="KW-0472">Membrane</keyword>
<dbReference type="PROSITE" id="PS00086">
    <property type="entry name" value="CYTOCHROME_P450"/>
    <property type="match status" value="1"/>
</dbReference>
<dbReference type="InterPro" id="IPR017972">
    <property type="entry name" value="Cyt_P450_CS"/>
</dbReference>
<dbReference type="SUPFAM" id="SSF48264">
    <property type="entry name" value="Cytochrome P450"/>
    <property type="match status" value="1"/>
</dbReference>
<evidence type="ECO:0000256" key="7">
    <source>
        <dbReference type="RuleBase" id="RU000461"/>
    </source>
</evidence>
<reference evidence="9 10" key="1">
    <citation type="submission" date="2024-02" db="EMBL/GenBank/DDBJ databases">
        <title>A draft genome for the cacao thread blight pathogen Marasmius crinis-equi.</title>
        <authorList>
            <person name="Cohen S.P."/>
            <person name="Baruah I.K."/>
            <person name="Amoako-Attah I."/>
            <person name="Bukari Y."/>
            <person name="Meinhardt L.W."/>
            <person name="Bailey B.A."/>
        </authorList>
    </citation>
    <scope>NUCLEOTIDE SEQUENCE [LARGE SCALE GENOMIC DNA]</scope>
    <source>
        <strain evidence="9 10">GH-76</strain>
    </source>
</reference>
<keyword evidence="8" id="KW-1133">Transmembrane helix</keyword>
<gene>
    <name evidence="9" type="ORF">V5O48_012994</name>
</gene>
<proteinExistence type="inferred from homology"/>
<comment type="caution">
    <text evidence="9">The sequence shown here is derived from an EMBL/GenBank/DDBJ whole genome shotgun (WGS) entry which is preliminary data.</text>
</comment>
<dbReference type="InterPro" id="IPR036396">
    <property type="entry name" value="Cyt_P450_sf"/>
</dbReference>